<dbReference type="InterPro" id="IPR024747">
    <property type="entry name" value="Pyridox_Oxase-rel"/>
</dbReference>
<dbReference type="Gene3D" id="2.30.110.10">
    <property type="entry name" value="Electron Transport, Fmn-binding Protein, Chain A"/>
    <property type="match status" value="1"/>
</dbReference>
<proteinExistence type="predicted"/>
<accession>A0ABX6QQD8</accession>
<dbReference type="InterPro" id="IPR012349">
    <property type="entry name" value="Split_barrel_FMN-bd"/>
</dbReference>
<dbReference type="SUPFAM" id="SSF50475">
    <property type="entry name" value="FMN-binding split barrel"/>
    <property type="match status" value="1"/>
</dbReference>
<gene>
    <name evidence="1" type="ORF">FE840_013775</name>
</gene>
<evidence type="ECO:0000313" key="1">
    <source>
        <dbReference type="EMBL" id="QLF70516.1"/>
    </source>
</evidence>
<evidence type="ECO:0000313" key="2">
    <source>
        <dbReference type="Proteomes" id="UP000308530"/>
    </source>
</evidence>
<sequence length="266" mass="29451">MNVDLCWSNFCRYPCAIAALEASMNDRPDPQSFPVTPRNRAKRLHERAAYDRDAVYAVLDAALLCHVAYVIDGQPYCTPTIHWREGDWLYWHGSSASRMLKSQKAGIPVCLTVAHLDGLVLARSGFHHSANYRSAMCFGTAHIIDDPEEKAEALKAVVDRFYPGRTKTLRDNDPQEVKGTMVIGMQIEEASAKTRAAGVSDDPADADARVWAGVIPVETVIGEPQLCPKVPHGVTFPDHLTPYHAGRRLDEALRETHRLYEAGSGD</sequence>
<keyword evidence="2" id="KW-1185">Reference proteome</keyword>
<name>A0ABX6QQD8_9HYPH</name>
<dbReference type="Proteomes" id="UP000308530">
    <property type="component" value="Chromosome"/>
</dbReference>
<dbReference type="Pfam" id="PF12900">
    <property type="entry name" value="Pyridox_ox_2"/>
    <property type="match status" value="1"/>
</dbReference>
<organism evidence="1 2">
    <name type="scientific">Peteryoungia desertarenae</name>
    <dbReference type="NCBI Taxonomy" id="1813451"/>
    <lineage>
        <taxon>Bacteria</taxon>
        <taxon>Pseudomonadati</taxon>
        <taxon>Pseudomonadota</taxon>
        <taxon>Alphaproteobacteria</taxon>
        <taxon>Hyphomicrobiales</taxon>
        <taxon>Rhizobiaceae</taxon>
        <taxon>Peteryoungia</taxon>
    </lineage>
</organism>
<dbReference type="PANTHER" id="PTHR34071">
    <property type="entry name" value="5-NITROIMIDAZOLE ANTIBIOTICS RESISTANCE PROTEIN, NIMA-FAMILY-RELATED PROTEIN-RELATED"/>
    <property type="match status" value="1"/>
</dbReference>
<dbReference type="PANTHER" id="PTHR34071:SF2">
    <property type="entry name" value="FLAVIN-NUCLEOTIDE-BINDING PROTEIN"/>
    <property type="match status" value="1"/>
</dbReference>
<protein>
    <submittedName>
        <fullName evidence="1">Pyridoxamine 5'-phosphate oxidase family protein</fullName>
    </submittedName>
</protein>
<reference evidence="1 2" key="1">
    <citation type="submission" date="2020-06" db="EMBL/GenBank/DDBJ databases">
        <title>Genome sequence of Rhizobium sp strain ADMK78.</title>
        <authorList>
            <person name="Rahi P."/>
        </authorList>
    </citation>
    <scope>NUCLEOTIDE SEQUENCE [LARGE SCALE GENOMIC DNA]</scope>
    <source>
        <strain evidence="1 2">ADMK78</strain>
    </source>
</reference>
<dbReference type="EMBL" id="CP058350">
    <property type="protein sequence ID" value="QLF70516.1"/>
    <property type="molecule type" value="Genomic_DNA"/>
</dbReference>